<dbReference type="RefSeq" id="WP_173582953.1">
    <property type="nucleotide sequence ID" value="NZ_WOTB01000008.1"/>
</dbReference>
<keyword evidence="2" id="KW-1185">Reference proteome</keyword>
<gene>
    <name evidence="1" type="ORF">GOB93_07855</name>
</gene>
<organism evidence="1 2">
    <name type="scientific">Acetobacter musti</name>
    <dbReference type="NCBI Taxonomy" id="864732"/>
    <lineage>
        <taxon>Bacteria</taxon>
        <taxon>Pseudomonadati</taxon>
        <taxon>Pseudomonadota</taxon>
        <taxon>Alphaproteobacteria</taxon>
        <taxon>Acetobacterales</taxon>
        <taxon>Acetobacteraceae</taxon>
        <taxon>Acetobacter</taxon>
    </lineage>
</organism>
<evidence type="ECO:0000313" key="1">
    <source>
        <dbReference type="EMBL" id="NHN84557.1"/>
    </source>
</evidence>
<sequence length="68" mass="7011">MSEDPEFMREVENVITGSAVCSPNESPETVAATMVLAVCRHLGVSPADTPHVLLEAIRGMGAGDGEAG</sequence>
<protein>
    <submittedName>
        <fullName evidence="1">Uncharacterized protein</fullName>
    </submittedName>
</protein>
<evidence type="ECO:0000313" key="2">
    <source>
        <dbReference type="Proteomes" id="UP000635278"/>
    </source>
</evidence>
<dbReference type="Proteomes" id="UP000635278">
    <property type="component" value="Unassembled WGS sequence"/>
</dbReference>
<name>A0ABX0JMT9_9PROT</name>
<dbReference type="EMBL" id="WOTB01000008">
    <property type="protein sequence ID" value="NHN84557.1"/>
    <property type="molecule type" value="Genomic_DNA"/>
</dbReference>
<reference evidence="1 2" key="1">
    <citation type="journal article" date="2020" name="Int. J. Syst. Evol. Microbiol.">
        <title>Novel acetic acid bacteria from cider fermentations: Acetobacter conturbans sp. nov. and Acetobacter fallax sp. nov.</title>
        <authorList>
            <person name="Sombolestani A.S."/>
            <person name="Cleenwerck I."/>
            <person name="Cnockaert M."/>
            <person name="Borremans W."/>
            <person name="Wieme A.D."/>
            <person name="De Vuyst L."/>
            <person name="Vandamme P."/>
        </authorList>
    </citation>
    <scope>NUCLEOTIDE SEQUENCE [LARGE SCALE GENOMIC DNA]</scope>
    <source>
        <strain evidence="1 2">LMG 30640</strain>
    </source>
</reference>
<accession>A0ABX0JMT9</accession>
<proteinExistence type="predicted"/>
<comment type="caution">
    <text evidence="1">The sequence shown here is derived from an EMBL/GenBank/DDBJ whole genome shotgun (WGS) entry which is preliminary data.</text>
</comment>